<evidence type="ECO:0000256" key="2">
    <source>
        <dbReference type="ARBA" id="ARBA00010139"/>
    </source>
</evidence>
<dbReference type="SUPFAM" id="SSF51905">
    <property type="entry name" value="FAD/NAD(P)-binding domain"/>
    <property type="match status" value="1"/>
</dbReference>
<organism evidence="7 8">
    <name type="scientific">Mycena venus</name>
    <dbReference type="NCBI Taxonomy" id="2733690"/>
    <lineage>
        <taxon>Eukaryota</taxon>
        <taxon>Fungi</taxon>
        <taxon>Dikarya</taxon>
        <taxon>Basidiomycota</taxon>
        <taxon>Agaricomycotina</taxon>
        <taxon>Agaricomycetes</taxon>
        <taxon>Agaricomycetidae</taxon>
        <taxon>Agaricales</taxon>
        <taxon>Marasmiineae</taxon>
        <taxon>Mycenaceae</taxon>
        <taxon>Mycena</taxon>
    </lineage>
</organism>
<keyword evidence="7" id="KW-0503">Monooxygenase</keyword>
<dbReference type="InterPro" id="IPR050775">
    <property type="entry name" value="FAD-binding_Monooxygenases"/>
</dbReference>
<dbReference type="PANTHER" id="PTHR43098">
    <property type="entry name" value="L-ORNITHINE N(5)-MONOOXYGENASE-RELATED"/>
    <property type="match status" value="1"/>
</dbReference>
<comment type="similarity">
    <text evidence="2">Belongs to the FAD-binding monooxygenase family.</text>
</comment>
<evidence type="ECO:0000313" key="7">
    <source>
        <dbReference type="EMBL" id="KAF7364882.1"/>
    </source>
</evidence>
<dbReference type="GO" id="GO:0004497">
    <property type="term" value="F:monooxygenase activity"/>
    <property type="evidence" value="ECO:0007669"/>
    <property type="project" value="UniProtKB-KW"/>
</dbReference>
<keyword evidence="4" id="KW-0274">FAD</keyword>
<gene>
    <name evidence="7" type="ORF">MVEN_00358700</name>
</gene>
<dbReference type="Gene3D" id="3.50.50.60">
    <property type="entry name" value="FAD/NAD(P)-binding domain"/>
    <property type="match status" value="2"/>
</dbReference>
<keyword evidence="8" id="KW-1185">Reference proteome</keyword>
<proteinExistence type="inferred from homology"/>
<evidence type="ECO:0000256" key="1">
    <source>
        <dbReference type="ARBA" id="ARBA00001974"/>
    </source>
</evidence>
<comment type="caution">
    <text evidence="7">The sequence shown here is derived from an EMBL/GenBank/DDBJ whole genome shotgun (WGS) entry which is preliminary data.</text>
</comment>
<dbReference type="EMBL" id="JACAZI010000003">
    <property type="protein sequence ID" value="KAF7364882.1"/>
    <property type="molecule type" value="Genomic_DNA"/>
</dbReference>
<dbReference type="OrthoDB" id="66881at2759"/>
<accession>A0A8H6YU34</accession>
<evidence type="ECO:0000256" key="6">
    <source>
        <dbReference type="ARBA" id="ARBA00023002"/>
    </source>
</evidence>
<dbReference type="InterPro" id="IPR036188">
    <property type="entry name" value="FAD/NAD-bd_sf"/>
</dbReference>
<dbReference type="SUPFAM" id="SSF51971">
    <property type="entry name" value="Nucleotide-binding domain"/>
    <property type="match status" value="1"/>
</dbReference>
<keyword evidence="3" id="KW-0285">Flavoprotein</keyword>
<evidence type="ECO:0000256" key="5">
    <source>
        <dbReference type="ARBA" id="ARBA00022857"/>
    </source>
</evidence>
<evidence type="ECO:0000256" key="4">
    <source>
        <dbReference type="ARBA" id="ARBA00022827"/>
    </source>
</evidence>
<dbReference type="AlphaFoldDB" id="A0A8H6YU34"/>
<reference evidence="7" key="1">
    <citation type="submission" date="2020-05" db="EMBL/GenBank/DDBJ databases">
        <title>Mycena genomes resolve the evolution of fungal bioluminescence.</title>
        <authorList>
            <person name="Tsai I.J."/>
        </authorList>
    </citation>
    <scope>NUCLEOTIDE SEQUENCE</scope>
    <source>
        <strain evidence="7">CCC161011</strain>
    </source>
</reference>
<sequence>MSVPSRKARYIEERNKRLRPEGLSQFLKLADFTQFKYLEEDPWVDHAAYNARAPALNDGDDIKFLVLGAGYGGLLFAVHLIEAGFNAADIRIVDVAGGFGELHLHAPLLEETGHMPQFRYAYGPELREHAKKIAEKWGLTDKALFRTHCHTARWDDAAKRWIYVFEASGTLNAPQIPRLPGFDSFKGQHFHTSRWNYEITGGTDVDWTLDKLKDKRLAKWVKHLCVFQRPPSSVDERGQRPPDPAEWTNKIASTKGWQLARSQNFNSCLINEPIGEDLVDDGWCRTRSYCAVTGAPGIVVPEKIPEYIARLHAYDVERAEKIQARTSEIVKDPVTADKLKHWYPAWCKRLTFHDDYLPAFNLPMGVEALTDEAVVVDGKPYPIDVLVLSTGFALAVEDDSGTPGQRAGMKVFGREGLDMDDKWTREGMGTLHGVASHDFPNLFFPGPLETGVTANFTFTLSILASHVANILAEAERRAGQSNKFTVEVMKAAEEEWGGEVLKRAAWFGGCAAMKAARGAPWGEGIVSFTEVLKAWKTRAS</sequence>
<evidence type="ECO:0000256" key="3">
    <source>
        <dbReference type="ARBA" id="ARBA00022630"/>
    </source>
</evidence>
<keyword evidence="6" id="KW-0560">Oxidoreductase</keyword>
<dbReference type="PANTHER" id="PTHR43098:SF2">
    <property type="entry name" value="FAD-BINDING MONOOXYGENASE AUSB-RELATED"/>
    <property type="match status" value="1"/>
</dbReference>
<comment type="cofactor">
    <cofactor evidence="1">
        <name>FAD</name>
        <dbReference type="ChEBI" id="CHEBI:57692"/>
    </cofactor>
</comment>
<keyword evidence="5" id="KW-0521">NADP</keyword>
<evidence type="ECO:0000313" key="8">
    <source>
        <dbReference type="Proteomes" id="UP000620124"/>
    </source>
</evidence>
<dbReference type="Proteomes" id="UP000620124">
    <property type="component" value="Unassembled WGS sequence"/>
</dbReference>
<name>A0A8H6YU34_9AGAR</name>
<protein>
    <submittedName>
        <fullName evidence="7">Phenylacetone monooxygenase</fullName>
    </submittedName>
</protein>